<keyword evidence="8" id="KW-0808">Transferase</keyword>
<dbReference type="RefSeq" id="XP_032836835.1">
    <property type="nucleotide sequence ID" value="XM_032980944.1"/>
</dbReference>
<evidence type="ECO:0000256" key="2">
    <source>
        <dbReference type="ARBA" id="ARBA00004922"/>
    </source>
</evidence>
<dbReference type="GO" id="GO:0006493">
    <property type="term" value="P:protein O-linked glycosylation"/>
    <property type="evidence" value="ECO:0007669"/>
    <property type="project" value="TreeGrafter"/>
</dbReference>
<feature type="chain" id="PRO_5042526373" description="Polypeptide N-acetylgalactosaminyltransferase" evidence="10">
    <location>
        <begin position="28"/>
        <end position="620"/>
    </location>
</feature>
<dbReference type="Proteomes" id="UP001318040">
    <property type="component" value="Chromosome 76"/>
</dbReference>
<dbReference type="InterPro" id="IPR029044">
    <property type="entry name" value="Nucleotide-diphossugar_trans"/>
</dbReference>
<protein>
    <recommendedName>
        <fullName evidence="3 8">Polypeptide N-acetylgalactosaminyltransferase</fullName>
        <ecNumber evidence="8">2.4.1.-</ecNumber>
    </recommendedName>
    <alternativeName>
        <fullName evidence="8">Protein-UDP acetylgalactosaminyltransferase</fullName>
    </alternativeName>
</protein>
<evidence type="ECO:0000256" key="5">
    <source>
        <dbReference type="ARBA" id="ARBA00023034"/>
    </source>
</evidence>
<dbReference type="PROSITE" id="PS50231">
    <property type="entry name" value="RICIN_B_LECTIN"/>
    <property type="match status" value="1"/>
</dbReference>
<feature type="region of interest" description="Disordered" evidence="9">
    <location>
        <begin position="443"/>
        <end position="464"/>
    </location>
</feature>
<sequence length="620" mass="67312">MATRATPSRRALLLIGCLALAACLVLSRLVDQSGDVTKPGARHPQVLRQNRAVDPVELVDYQNYSFTRLEATREGPGEHGRPVPMSRRDRELRGAAYARHGFNSRASEHVGLHRALPDLRHPRCVGARYPADLPTASVVIATHNEHVATLLRTVTSVLSRSPAQLLLEVIVVDDSSDHDRDSAPLPPLAVLLEEAEEAGGGQGGPPPRLRLLRLPRRVGPIQARAVGARAALGEALVFLDSHCEVNTNWLPPLLERLWLRADTVACPLLDVIDHSTFTYRAQEGGARRGAFDWRLDYKRLPLLPGQLPYLPFRTPVGGGIFAIRRDYLQDLGGLEDGLEMMGGESLQLSLKVWMCGGQVEEVPCSRVGHVYKKSSAYTLPSGAHTHGSVVLRNLRHVTDTWLGEHRAAVFRARPELLHLQDAGGDVTGGEDVAGDVAGDVTGAAAASPATSPAARDGGGGRVGGRECRSSAWFLREVAPDILRHFPLHEPPPVARGKVRNLALRMCLSARADLRSLEMRRCKLGLPGQNLTLSWRGELRVGGACMDAVAAGRDARLLPCHGERGNQHWEMVPLLPQRKSPPSLLLHAVTRSCLEARAASSQPALSLRPCDPAVANQQWVL</sequence>
<dbReference type="Pfam" id="PF00535">
    <property type="entry name" value="Glycos_transf_2"/>
    <property type="match status" value="1"/>
</dbReference>
<feature type="domain" description="Ricin B lectin" evidence="11">
    <location>
        <begin position="495"/>
        <end position="620"/>
    </location>
</feature>
<keyword evidence="8" id="KW-0464">Manganese</keyword>
<gene>
    <name evidence="13" type="primary">LOC116958383</name>
</gene>
<organism evidence="12 13">
    <name type="scientific">Petromyzon marinus</name>
    <name type="common">Sea lamprey</name>
    <dbReference type="NCBI Taxonomy" id="7757"/>
    <lineage>
        <taxon>Eukaryota</taxon>
        <taxon>Metazoa</taxon>
        <taxon>Chordata</taxon>
        <taxon>Craniata</taxon>
        <taxon>Vertebrata</taxon>
        <taxon>Cyclostomata</taxon>
        <taxon>Hyperoartia</taxon>
        <taxon>Petromyzontiformes</taxon>
        <taxon>Petromyzontidae</taxon>
        <taxon>Petromyzon</taxon>
    </lineage>
</organism>
<evidence type="ECO:0000256" key="1">
    <source>
        <dbReference type="ARBA" id="ARBA00004323"/>
    </source>
</evidence>
<dbReference type="PROSITE" id="PS51257">
    <property type="entry name" value="PROKAR_LIPOPROTEIN"/>
    <property type="match status" value="1"/>
</dbReference>
<keyword evidence="10" id="KW-0732">Signal</keyword>
<proteinExistence type="inferred from homology"/>
<evidence type="ECO:0000256" key="9">
    <source>
        <dbReference type="SAM" id="MobiDB-lite"/>
    </source>
</evidence>
<keyword evidence="5 8" id="KW-0333">Golgi apparatus</keyword>
<dbReference type="SUPFAM" id="SSF50370">
    <property type="entry name" value="Ricin B-like lectins"/>
    <property type="match status" value="1"/>
</dbReference>
<dbReference type="AlphaFoldDB" id="A0AAJ7UKE5"/>
<dbReference type="InterPro" id="IPR001173">
    <property type="entry name" value="Glyco_trans_2-like"/>
</dbReference>
<comment type="subcellular location">
    <subcellularLocation>
        <location evidence="1 8">Golgi apparatus membrane</location>
        <topology evidence="1 8">Single-pass type II membrane protein</topology>
    </subcellularLocation>
</comment>
<feature type="signal peptide" evidence="10">
    <location>
        <begin position="1"/>
        <end position="27"/>
    </location>
</feature>
<feature type="compositionally biased region" description="Low complexity" evidence="9">
    <location>
        <begin position="443"/>
        <end position="455"/>
    </location>
</feature>
<dbReference type="InterPro" id="IPR000772">
    <property type="entry name" value="Ricin_B_lectin"/>
</dbReference>
<accession>A0AAJ7UKE5</accession>
<dbReference type="Gene3D" id="2.80.10.50">
    <property type="match status" value="1"/>
</dbReference>
<comment type="cofactor">
    <cofactor evidence="8">
        <name>Mn(2+)</name>
        <dbReference type="ChEBI" id="CHEBI:29035"/>
    </cofactor>
</comment>
<evidence type="ECO:0000256" key="10">
    <source>
        <dbReference type="SAM" id="SignalP"/>
    </source>
</evidence>
<dbReference type="GO" id="GO:0000139">
    <property type="term" value="C:Golgi membrane"/>
    <property type="evidence" value="ECO:0007669"/>
    <property type="project" value="UniProtKB-SubCell"/>
</dbReference>
<dbReference type="SUPFAM" id="SSF53448">
    <property type="entry name" value="Nucleotide-diphospho-sugar transferases"/>
    <property type="match status" value="1"/>
</dbReference>
<keyword evidence="4 8" id="KW-0430">Lectin</keyword>
<keyword evidence="6 8" id="KW-1015">Disulfide bond</keyword>
<keyword evidence="12" id="KW-1185">Reference proteome</keyword>
<evidence type="ECO:0000313" key="12">
    <source>
        <dbReference type="Proteomes" id="UP001318040"/>
    </source>
</evidence>
<keyword evidence="8" id="KW-0328">Glycosyltransferase</keyword>
<evidence type="ECO:0000313" key="13">
    <source>
        <dbReference type="RefSeq" id="XP_032836835.1"/>
    </source>
</evidence>
<dbReference type="GO" id="GO:0030246">
    <property type="term" value="F:carbohydrate binding"/>
    <property type="evidence" value="ECO:0007669"/>
    <property type="project" value="UniProtKB-KW"/>
</dbReference>
<comment type="pathway">
    <text evidence="2 8">Protein modification; protein glycosylation.</text>
</comment>
<dbReference type="PANTHER" id="PTHR11675:SF134">
    <property type="entry name" value="N-ACETYLGALACTOSAMINYLTRANSFERASE 4-RELATED"/>
    <property type="match status" value="1"/>
</dbReference>
<keyword evidence="7" id="KW-0325">Glycoprotein</keyword>
<dbReference type="Pfam" id="PF00652">
    <property type="entry name" value="Ricin_B_lectin"/>
    <property type="match status" value="1"/>
</dbReference>
<reference evidence="13" key="1">
    <citation type="submission" date="2025-08" db="UniProtKB">
        <authorList>
            <consortium name="RefSeq"/>
        </authorList>
    </citation>
    <scope>IDENTIFICATION</scope>
    <source>
        <tissue evidence="13">Sperm</tissue>
    </source>
</reference>
<comment type="similarity">
    <text evidence="8">Belongs to the glycosyltransferase 2 family. GalNAc-T subfamily.</text>
</comment>
<dbReference type="Gene3D" id="3.90.550.10">
    <property type="entry name" value="Spore Coat Polysaccharide Biosynthesis Protein SpsA, Chain A"/>
    <property type="match status" value="1"/>
</dbReference>
<dbReference type="SMART" id="SM00458">
    <property type="entry name" value="RICIN"/>
    <property type="match status" value="1"/>
</dbReference>
<evidence type="ECO:0000256" key="3">
    <source>
        <dbReference type="ARBA" id="ARBA00012644"/>
    </source>
</evidence>
<evidence type="ECO:0000256" key="8">
    <source>
        <dbReference type="RuleBase" id="RU361242"/>
    </source>
</evidence>
<dbReference type="KEGG" id="pmrn:116958383"/>
<dbReference type="GO" id="GO:0004653">
    <property type="term" value="F:polypeptide N-acetylgalactosaminyltransferase activity"/>
    <property type="evidence" value="ECO:0007669"/>
    <property type="project" value="TreeGrafter"/>
</dbReference>
<evidence type="ECO:0000256" key="7">
    <source>
        <dbReference type="ARBA" id="ARBA00023180"/>
    </source>
</evidence>
<dbReference type="InterPro" id="IPR035992">
    <property type="entry name" value="Ricin_B-like_lectins"/>
</dbReference>
<evidence type="ECO:0000259" key="11">
    <source>
        <dbReference type="SMART" id="SM00458"/>
    </source>
</evidence>
<evidence type="ECO:0000256" key="4">
    <source>
        <dbReference type="ARBA" id="ARBA00022734"/>
    </source>
</evidence>
<evidence type="ECO:0000256" key="6">
    <source>
        <dbReference type="ARBA" id="ARBA00023157"/>
    </source>
</evidence>
<name>A0AAJ7UKE5_PETMA</name>
<dbReference type="PANTHER" id="PTHR11675">
    <property type="entry name" value="N-ACETYLGALACTOSAMINYLTRANSFERASE"/>
    <property type="match status" value="1"/>
</dbReference>
<dbReference type="EC" id="2.4.1.-" evidence="8"/>